<dbReference type="GO" id="GO:0016020">
    <property type="term" value="C:membrane"/>
    <property type="evidence" value="ECO:0007669"/>
    <property type="project" value="UniProtKB-SubCell"/>
</dbReference>
<dbReference type="OrthoDB" id="10267969at2759"/>
<evidence type="ECO:0000256" key="1">
    <source>
        <dbReference type="ARBA" id="ARBA00004141"/>
    </source>
</evidence>
<comment type="caution">
    <text evidence="6">Lacks conserved residue(s) required for the propagation of feature annotation.</text>
</comment>
<keyword evidence="5 6" id="KW-0472">Membrane</keyword>
<dbReference type="EMBL" id="KZ308556">
    <property type="protein sequence ID" value="KAG8231481.1"/>
    <property type="molecule type" value="Genomic_DNA"/>
</dbReference>
<dbReference type="InterPro" id="IPR007248">
    <property type="entry name" value="Mpv17_PMP22"/>
</dbReference>
<reference evidence="7" key="2">
    <citation type="submission" date="2017-10" db="EMBL/GenBank/DDBJ databases">
        <title>Ladona fulva Genome sequencing and assembly.</title>
        <authorList>
            <person name="Murali S."/>
            <person name="Richards S."/>
            <person name="Bandaranaike D."/>
            <person name="Bellair M."/>
            <person name="Blankenburg K."/>
            <person name="Chao H."/>
            <person name="Dinh H."/>
            <person name="Doddapaneni H."/>
            <person name="Dugan-Rocha S."/>
            <person name="Elkadiri S."/>
            <person name="Gnanaolivu R."/>
            <person name="Hernandez B."/>
            <person name="Skinner E."/>
            <person name="Javaid M."/>
            <person name="Lee S."/>
            <person name="Li M."/>
            <person name="Ming W."/>
            <person name="Munidasa M."/>
            <person name="Muniz J."/>
            <person name="Nguyen L."/>
            <person name="Hughes D."/>
            <person name="Osuji N."/>
            <person name="Pu L.-L."/>
            <person name="Puazo M."/>
            <person name="Qu C."/>
            <person name="Quiroz J."/>
            <person name="Raj R."/>
            <person name="Weissenberger G."/>
            <person name="Xin Y."/>
            <person name="Zou X."/>
            <person name="Han Y."/>
            <person name="Worley K."/>
            <person name="Muzny D."/>
            <person name="Gibbs R."/>
        </authorList>
    </citation>
    <scope>NUCLEOTIDE SEQUENCE</scope>
    <source>
        <strain evidence="7">Sampled in the wild</strain>
    </source>
</reference>
<organism evidence="7 8">
    <name type="scientific">Ladona fulva</name>
    <name type="common">Scarce chaser dragonfly</name>
    <name type="synonym">Libellula fulva</name>
    <dbReference type="NCBI Taxonomy" id="123851"/>
    <lineage>
        <taxon>Eukaryota</taxon>
        <taxon>Metazoa</taxon>
        <taxon>Ecdysozoa</taxon>
        <taxon>Arthropoda</taxon>
        <taxon>Hexapoda</taxon>
        <taxon>Insecta</taxon>
        <taxon>Pterygota</taxon>
        <taxon>Palaeoptera</taxon>
        <taxon>Odonata</taxon>
        <taxon>Epiprocta</taxon>
        <taxon>Anisoptera</taxon>
        <taxon>Libelluloidea</taxon>
        <taxon>Libellulidae</taxon>
        <taxon>Ladona</taxon>
    </lineage>
</organism>
<evidence type="ECO:0000256" key="5">
    <source>
        <dbReference type="ARBA" id="ARBA00023136"/>
    </source>
</evidence>
<dbReference type="PANTHER" id="PTHR11266:SF81">
    <property type="entry name" value="GH12661P-RELATED"/>
    <property type="match status" value="1"/>
</dbReference>
<accession>A0A8K0KAK0</accession>
<keyword evidence="8" id="KW-1185">Reference proteome</keyword>
<dbReference type="GO" id="GO:0061668">
    <property type="term" value="P:mitochondrial ribosome assembly"/>
    <property type="evidence" value="ECO:0007669"/>
    <property type="project" value="TreeGrafter"/>
</dbReference>
<proteinExistence type="inferred from homology"/>
<evidence type="ECO:0000313" key="7">
    <source>
        <dbReference type="EMBL" id="KAG8231481.1"/>
    </source>
</evidence>
<protein>
    <recommendedName>
        <fullName evidence="9">Mpv17-like protein 2</fullName>
    </recommendedName>
</protein>
<evidence type="ECO:0008006" key="9">
    <source>
        <dbReference type="Google" id="ProtNLM"/>
    </source>
</evidence>
<dbReference type="AlphaFoldDB" id="A0A8K0KAK0"/>
<evidence type="ECO:0000256" key="3">
    <source>
        <dbReference type="ARBA" id="ARBA00022692"/>
    </source>
</evidence>
<comment type="caution">
    <text evidence="7">The sequence shown here is derived from an EMBL/GenBank/DDBJ whole genome shotgun (WGS) entry which is preliminary data.</text>
</comment>
<name>A0A8K0KAK0_LADFU</name>
<evidence type="ECO:0000256" key="2">
    <source>
        <dbReference type="ARBA" id="ARBA00006824"/>
    </source>
</evidence>
<feature type="transmembrane region" description="Helical" evidence="6">
    <location>
        <begin position="92"/>
        <end position="114"/>
    </location>
</feature>
<comment type="subcellular location">
    <subcellularLocation>
        <location evidence="1">Membrane</location>
        <topology evidence="1">Multi-pass membrane protein</topology>
    </subcellularLocation>
</comment>
<evidence type="ECO:0000256" key="4">
    <source>
        <dbReference type="ARBA" id="ARBA00022989"/>
    </source>
</evidence>
<dbReference type="PANTHER" id="PTHR11266">
    <property type="entry name" value="PEROXISOMAL MEMBRANE PROTEIN 2, PXMP2 MPV17"/>
    <property type="match status" value="1"/>
</dbReference>
<evidence type="ECO:0000313" key="8">
    <source>
        <dbReference type="Proteomes" id="UP000792457"/>
    </source>
</evidence>
<sequence length="180" mass="20978">MVWLQKFRKHALGKYLWLTNTISCGGLLALGDCIQQFNEKTLAKNKAKSYDWGRTGRMFLVGLSQGPPHHIWYTWLDRKIPRKNASAVVKKILADQLIAAPFFAFTFFIGMGILEGKKFSGGVEEFKKKFAALYLFDWCFWPPVQYINFVWIPTEYRVTYVNVATVAWDVFLSYIKHYDQ</sequence>
<dbReference type="GO" id="GO:0005739">
    <property type="term" value="C:mitochondrion"/>
    <property type="evidence" value="ECO:0007669"/>
    <property type="project" value="TreeGrafter"/>
</dbReference>
<evidence type="ECO:0000256" key="6">
    <source>
        <dbReference type="RuleBase" id="RU363053"/>
    </source>
</evidence>
<keyword evidence="4 6" id="KW-1133">Transmembrane helix</keyword>
<comment type="similarity">
    <text evidence="2 6">Belongs to the peroxisomal membrane protein PXMP2/4 family.</text>
</comment>
<reference evidence="7" key="1">
    <citation type="submission" date="2013-04" db="EMBL/GenBank/DDBJ databases">
        <authorList>
            <person name="Qu J."/>
            <person name="Murali S.C."/>
            <person name="Bandaranaike D."/>
            <person name="Bellair M."/>
            <person name="Blankenburg K."/>
            <person name="Chao H."/>
            <person name="Dinh H."/>
            <person name="Doddapaneni H."/>
            <person name="Downs B."/>
            <person name="Dugan-Rocha S."/>
            <person name="Elkadiri S."/>
            <person name="Gnanaolivu R.D."/>
            <person name="Hernandez B."/>
            <person name="Javaid M."/>
            <person name="Jayaseelan J.C."/>
            <person name="Lee S."/>
            <person name="Li M."/>
            <person name="Ming W."/>
            <person name="Munidasa M."/>
            <person name="Muniz J."/>
            <person name="Nguyen L."/>
            <person name="Ongeri F."/>
            <person name="Osuji N."/>
            <person name="Pu L.-L."/>
            <person name="Puazo M."/>
            <person name="Qu C."/>
            <person name="Quiroz J."/>
            <person name="Raj R."/>
            <person name="Weissenberger G."/>
            <person name="Xin Y."/>
            <person name="Zou X."/>
            <person name="Han Y."/>
            <person name="Richards S."/>
            <person name="Worley K."/>
            <person name="Muzny D."/>
            <person name="Gibbs R."/>
        </authorList>
    </citation>
    <scope>NUCLEOTIDE SEQUENCE</scope>
    <source>
        <strain evidence="7">Sampled in the wild</strain>
    </source>
</reference>
<gene>
    <name evidence="7" type="ORF">J437_LFUL000198</name>
</gene>
<dbReference type="Proteomes" id="UP000792457">
    <property type="component" value="Unassembled WGS sequence"/>
</dbReference>
<keyword evidence="3 6" id="KW-0812">Transmembrane</keyword>
<dbReference type="Pfam" id="PF04117">
    <property type="entry name" value="Mpv17_PMP22"/>
    <property type="match status" value="1"/>
</dbReference>